<dbReference type="InterPro" id="IPR013094">
    <property type="entry name" value="AB_hydrolase_3"/>
</dbReference>
<dbReference type="PANTHER" id="PTHR48081">
    <property type="entry name" value="AB HYDROLASE SUPERFAMILY PROTEIN C4A8.06C"/>
    <property type="match status" value="1"/>
</dbReference>
<feature type="region of interest" description="Disordered" evidence="2">
    <location>
        <begin position="1"/>
        <end position="27"/>
    </location>
</feature>
<keyword evidence="5" id="KW-1185">Reference proteome</keyword>
<name>A0ABX6YJK1_9MICO</name>
<accession>A0ABX6YJK1</accession>
<organism evidence="4 5">
    <name type="scientific">Paramicrobacterium chengjingii</name>
    <dbReference type="NCBI Taxonomy" id="2769067"/>
    <lineage>
        <taxon>Bacteria</taxon>
        <taxon>Bacillati</taxon>
        <taxon>Actinomycetota</taxon>
        <taxon>Actinomycetes</taxon>
        <taxon>Micrococcales</taxon>
        <taxon>Microbacteriaceae</taxon>
        <taxon>Paramicrobacterium</taxon>
    </lineage>
</organism>
<sequence length="312" mass="33526">MDDAADSFAETIRSLESGTSDPDPRTDVGTASLIERYPELNQVTVTPRLIPAQSGELPARLYTPASTPRGALVWAHGGSFVGGNLDMPESNWVALALAARGYTVLSVEYTKALFGAHFPVPSIDLLDAWNWAIDELGIDSKLMHIGGASAGANLAAGVAVRLRDGQGPRPTSAVLVYPLVHEVLPEASAELQKTLTLAPSEARFPQSLVNQIVANYLGPEQPRGDPYAFAGNAQLHGMAPIFILNSEYDEHRLSGEEFARQARDAGVHVHLALEPETLHGHLDRPHSPHAQRSIERIADWLATPLSAMSSKT</sequence>
<dbReference type="InterPro" id="IPR050300">
    <property type="entry name" value="GDXG_lipolytic_enzyme"/>
</dbReference>
<reference evidence="4 5" key="1">
    <citation type="submission" date="2020-12" db="EMBL/GenBank/DDBJ databases">
        <title>Microbacterium sp. HY060.</title>
        <authorList>
            <person name="Zhou J."/>
        </authorList>
    </citation>
    <scope>NUCLEOTIDE SEQUENCE [LARGE SCALE GENOMIC DNA]</scope>
    <source>
        <strain evidence="4 5">HY60</strain>
    </source>
</reference>
<dbReference type="Pfam" id="PF07859">
    <property type="entry name" value="Abhydrolase_3"/>
    <property type="match status" value="1"/>
</dbReference>
<feature type="domain" description="Alpha/beta hydrolase fold-3" evidence="3">
    <location>
        <begin position="72"/>
        <end position="281"/>
    </location>
</feature>
<dbReference type="Gene3D" id="3.40.50.1820">
    <property type="entry name" value="alpha/beta hydrolase"/>
    <property type="match status" value="1"/>
</dbReference>
<keyword evidence="1 4" id="KW-0378">Hydrolase</keyword>
<gene>
    <name evidence="4" type="ORF">HCR76_02175</name>
</gene>
<dbReference type="EMBL" id="CP061169">
    <property type="protein sequence ID" value="QPZ38931.1"/>
    <property type="molecule type" value="Genomic_DNA"/>
</dbReference>
<evidence type="ECO:0000313" key="5">
    <source>
        <dbReference type="Proteomes" id="UP000662814"/>
    </source>
</evidence>
<dbReference type="GO" id="GO:0016787">
    <property type="term" value="F:hydrolase activity"/>
    <property type="evidence" value="ECO:0007669"/>
    <property type="project" value="UniProtKB-KW"/>
</dbReference>
<evidence type="ECO:0000256" key="2">
    <source>
        <dbReference type="SAM" id="MobiDB-lite"/>
    </source>
</evidence>
<dbReference type="InterPro" id="IPR029058">
    <property type="entry name" value="AB_hydrolase_fold"/>
</dbReference>
<dbReference type="RefSeq" id="WP_166985120.1">
    <property type="nucleotide sequence ID" value="NZ_CP061169.1"/>
</dbReference>
<evidence type="ECO:0000313" key="4">
    <source>
        <dbReference type="EMBL" id="QPZ38931.1"/>
    </source>
</evidence>
<proteinExistence type="predicted"/>
<dbReference type="Proteomes" id="UP000662814">
    <property type="component" value="Chromosome"/>
</dbReference>
<protein>
    <submittedName>
        <fullName evidence="4">Alpha/beta hydrolase</fullName>
    </submittedName>
</protein>
<dbReference type="PANTHER" id="PTHR48081:SF8">
    <property type="entry name" value="ALPHA_BETA HYDROLASE FOLD-3 DOMAIN-CONTAINING PROTEIN-RELATED"/>
    <property type="match status" value="1"/>
</dbReference>
<evidence type="ECO:0000256" key="1">
    <source>
        <dbReference type="ARBA" id="ARBA00022801"/>
    </source>
</evidence>
<evidence type="ECO:0000259" key="3">
    <source>
        <dbReference type="Pfam" id="PF07859"/>
    </source>
</evidence>
<dbReference type="SUPFAM" id="SSF53474">
    <property type="entry name" value="alpha/beta-Hydrolases"/>
    <property type="match status" value="1"/>
</dbReference>